<dbReference type="InterPro" id="IPR018392">
    <property type="entry name" value="LysM"/>
</dbReference>
<keyword evidence="1" id="KW-0812">Transmembrane</keyword>
<sequence length="237" mass="24049">MDDPTRGSLGRCLLVEAAATAALGGLAATALPVAGDVVAGGRAGFDQLLVSACGAVVLVAAVWLWLVTTVVVAEALSRPGHTRARAGAVENVGRGVPRVLRTVVLAACGVALVAPVGAASAGEPPHTVQARHGLPVPDRATSTAAWVAEAVRSATASAPNHGAAPARATRTHVVRTGDTLWSLAAADLSPTAGAADVTRRWHRLHQLNRAVIGDDPDLIHPGQRLHLPPVAHRGDPS</sequence>
<dbReference type="InterPro" id="IPR036779">
    <property type="entry name" value="LysM_dom_sf"/>
</dbReference>
<dbReference type="PROSITE" id="PS51782">
    <property type="entry name" value="LYSM"/>
    <property type="match status" value="1"/>
</dbReference>
<dbReference type="InterPro" id="IPR052196">
    <property type="entry name" value="Bact_Kbp"/>
</dbReference>
<dbReference type="PANTHER" id="PTHR34700:SF4">
    <property type="entry name" value="PHAGE-LIKE ELEMENT PBSX PROTEIN XKDP"/>
    <property type="match status" value="1"/>
</dbReference>
<reference evidence="3" key="1">
    <citation type="submission" date="2023-06" db="EMBL/GenBank/DDBJ databases">
        <title>Draft genome sequence of Nocardioides sp. SOB72.</title>
        <authorList>
            <person name="Zhang G."/>
        </authorList>
    </citation>
    <scope>NUCLEOTIDE SEQUENCE</scope>
    <source>
        <strain evidence="3">SOB72</strain>
    </source>
</reference>
<dbReference type="Proteomes" id="UP001168537">
    <property type="component" value="Unassembled WGS sequence"/>
</dbReference>
<comment type="caution">
    <text evidence="3">The sequence shown here is derived from an EMBL/GenBank/DDBJ whole genome shotgun (WGS) entry which is preliminary data.</text>
</comment>
<dbReference type="Gene3D" id="3.10.350.10">
    <property type="entry name" value="LysM domain"/>
    <property type="match status" value="1"/>
</dbReference>
<feature type="transmembrane region" description="Helical" evidence="1">
    <location>
        <begin position="47"/>
        <end position="73"/>
    </location>
</feature>
<accession>A0ABT8EVQ3</accession>
<dbReference type="EMBL" id="JAUHJR010000005">
    <property type="protein sequence ID" value="MDN4162252.1"/>
    <property type="molecule type" value="Genomic_DNA"/>
</dbReference>
<keyword evidence="1" id="KW-0472">Membrane</keyword>
<dbReference type="CDD" id="cd00118">
    <property type="entry name" value="LysM"/>
    <property type="match status" value="1"/>
</dbReference>
<name>A0ABT8EVQ3_9ACTN</name>
<evidence type="ECO:0000256" key="1">
    <source>
        <dbReference type="SAM" id="Phobius"/>
    </source>
</evidence>
<dbReference type="RefSeq" id="WP_300961421.1">
    <property type="nucleotide sequence ID" value="NZ_JAUHJR010000005.1"/>
</dbReference>
<gene>
    <name evidence="3" type="ORF">QWY29_12880</name>
</gene>
<feature type="transmembrane region" description="Helical" evidence="1">
    <location>
        <begin position="12"/>
        <end position="35"/>
    </location>
</feature>
<organism evidence="3 4">
    <name type="scientific">Nocardioides abyssi</name>
    <dbReference type="NCBI Taxonomy" id="3058370"/>
    <lineage>
        <taxon>Bacteria</taxon>
        <taxon>Bacillati</taxon>
        <taxon>Actinomycetota</taxon>
        <taxon>Actinomycetes</taxon>
        <taxon>Propionibacteriales</taxon>
        <taxon>Nocardioidaceae</taxon>
        <taxon>Nocardioides</taxon>
    </lineage>
</organism>
<evidence type="ECO:0000259" key="2">
    <source>
        <dbReference type="PROSITE" id="PS51782"/>
    </source>
</evidence>
<keyword evidence="4" id="KW-1185">Reference proteome</keyword>
<dbReference type="PANTHER" id="PTHR34700">
    <property type="entry name" value="POTASSIUM BINDING PROTEIN KBP"/>
    <property type="match status" value="1"/>
</dbReference>
<evidence type="ECO:0000313" key="3">
    <source>
        <dbReference type="EMBL" id="MDN4162252.1"/>
    </source>
</evidence>
<dbReference type="Pfam" id="PF01476">
    <property type="entry name" value="LysM"/>
    <property type="match status" value="1"/>
</dbReference>
<keyword evidence="1" id="KW-1133">Transmembrane helix</keyword>
<proteinExistence type="predicted"/>
<feature type="domain" description="LysM" evidence="2">
    <location>
        <begin position="170"/>
        <end position="227"/>
    </location>
</feature>
<protein>
    <submittedName>
        <fullName evidence="3">LysM peptidoglycan-binding domain-containing protein</fullName>
    </submittedName>
</protein>
<evidence type="ECO:0000313" key="4">
    <source>
        <dbReference type="Proteomes" id="UP001168537"/>
    </source>
</evidence>